<organism evidence="1 2">
    <name type="scientific">Rhizobium indigoferae</name>
    <dbReference type="NCBI Taxonomy" id="158891"/>
    <lineage>
        <taxon>Bacteria</taxon>
        <taxon>Pseudomonadati</taxon>
        <taxon>Pseudomonadota</taxon>
        <taxon>Alphaproteobacteria</taxon>
        <taxon>Hyphomicrobiales</taxon>
        <taxon>Rhizobiaceae</taxon>
        <taxon>Rhizobium/Agrobacterium group</taxon>
        <taxon>Rhizobium</taxon>
    </lineage>
</organism>
<proteinExistence type="predicted"/>
<dbReference type="RefSeq" id="WP_182565344.1">
    <property type="nucleotide sequence ID" value="NZ_BSOQ01000015.1"/>
</dbReference>
<dbReference type="Proteomes" id="UP001322785">
    <property type="component" value="Chromosome"/>
</dbReference>
<gene>
    <name evidence="1" type="ORF">U5G49_001034</name>
</gene>
<name>A0ABZ0ZBZ3_9HYPH</name>
<protein>
    <submittedName>
        <fullName evidence="1">Uncharacterized protein</fullName>
    </submittedName>
</protein>
<sequence>MLKILLKSNRNIHAKRVATWLAGNIKMIGLEAPLRDAHRRCDGGKAQAIL</sequence>
<reference evidence="1 2" key="1">
    <citation type="submission" date="2023-12" db="EMBL/GenBank/DDBJ databases">
        <authorList>
            <person name="Menendez E."/>
            <person name="Kaur S."/>
            <person name="Flores-Felix J.D."/>
            <person name="diCenzo G.C."/>
            <person name="Peix A."/>
            <person name="Velazquez E."/>
        </authorList>
    </citation>
    <scope>NUCLEOTIDE SEQUENCE [LARGE SCALE GENOMIC DNA]</scope>
    <source>
        <strain evidence="1 2">CIP 108029</strain>
    </source>
</reference>
<accession>A0ABZ0ZBZ3</accession>
<keyword evidence="2" id="KW-1185">Reference proteome</keyword>
<dbReference type="EMBL" id="CP140635">
    <property type="protein sequence ID" value="WQN35974.1"/>
    <property type="molecule type" value="Genomic_DNA"/>
</dbReference>
<evidence type="ECO:0000313" key="1">
    <source>
        <dbReference type="EMBL" id="WQN35974.1"/>
    </source>
</evidence>
<evidence type="ECO:0000313" key="2">
    <source>
        <dbReference type="Proteomes" id="UP001322785"/>
    </source>
</evidence>